<reference evidence="2" key="1">
    <citation type="submission" date="2021-01" db="UniProtKB">
        <authorList>
            <consortium name="EnsemblMetazoa"/>
        </authorList>
    </citation>
    <scope>IDENTIFICATION</scope>
</reference>
<accession>A0A7M7Q9H0</accession>
<evidence type="ECO:0000256" key="1">
    <source>
        <dbReference type="SAM" id="Phobius"/>
    </source>
</evidence>
<dbReference type="PANTHER" id="PTHR38640:SF1">
    <property type="entry name" value="GEO09659P1"/>
    <property type="match status" value="1"/>
</dbReference>
<keyword evidence="3" id="KW-1185">Reference proteome</keyword>
<dbReference type="Proteomes" id="UP000002358">
    <property type="component" value="Unassembled WGS sequence"/>
</dbReference>
<dbReference type="PANTHER" id="PTHR38640">
    <property type="entry name" value="GEO09659P1"/>
    <property type="match status" value="1"/>
</dbReference>
<keyword evidence="1" id="KW-0472">Membrane</keyword>
<keyword evidence="1" id="KW-0812">Transmembrane</keyword>
<dbReference type="RefSeq" id="XP_031783901.1">
    <property type="nucleotide sequence ID" value="XM_031928041.2"/>
</dbReference>
<dbReference type="OrthoDB" id="5915502at2759"/>
<keyword evidence="1" id="KW-1133">Transmembrane helix</keyword>
<feature type="transmembrane region" description="Helical" evidence="1">
    <location>
        <begin position="57"/>
        <end position="75"/>
    </location>
</feature>
<dbReference type="AlphaFoldDB" id="A0A7M7Q9H0"/>
<protein>
    <submittedName>
        <fullName evidence="2">Uncharacterized protein</fullName>
    </submittedName>
</protein>
<feature type="transmembrane region" description="Helical" evidence="1">
    <location>
        <begin position="87"/>
        <end position="109"/>
    </location>
</feature>
<evidence type="ECO:0000313" key="2">
    <source>
        <dbReference type="EnsemblMetazoa" id="XP_031783901"/>
    </source>
</evidence>
<organism evidence="2 3">
    <name type="scientific">Nasonia vitripennis</name>
    <name type="common">Parasitic wasp</name>
    <dbReference type="NCBI Taxonomy" id="7425"/>
    <lineage>
        <taxon>Eukaryota</taxon>
        <taxon>Metazoa</taxon>
        <taxon>Ecdysozoa</taxon>
        <taxon>Arthropoda</taxon>
        <taxon>Hexapoda</taxon>
        <taxon>Insecta</taxon>
        <taxon>Pterygota</taxon>
        <taxon>Neoptera</taxon>
        <taxon>Endopterygota</taxon>
        <taxon>Hymenoptera</taxon>
        <taxon>Apocrita</taxon>
        <taxon>Proctotrupomorpha</taxon>
        <taxon>Chalcidoidea</taxon>
        <taxon>Pteromalidae</taxon>
        <taxon>Pteromalinae</taxon>
        <taxon>Nasonia</taxon>
    </lineage>
</organism>
<evidence type="ECO:0000313" key="3">
    <source>
        <dbReference type="Proteomes" id="UP000002358"/>
    </source>
</evidence>
<dbReference type="GeneID" id="100499164"/>
<feature type="transmembrane region" description="Helical" evidence="1">
    <location>
        <begin position="21"/>
        <end position="45"/>
    </location>
</feature>
<name>A0A7M7Q9H0_NASVI</name>
<dbReference type="EnsemblMetazoa" id="XM_031928041">
    <property type="protein sequence ID" value="XP_031783901"/>
    <property type="gene ID" value="LOC100499164"/>
</dbReference>
<proteinExistence type="predicted"/>
<sequence length="151" mass="16806">MNNIEDSSNIEKSNLMKPINLCNLVEFYIPLSGIVSYATLSVNIMNPTLRIFPEKDISNFLLVNTLFGTGTYIYTRKHVRQSSSCYRILYSVTGALLLSFGSVLIWSVLRSIIPANQVLFTVTGISTSIAITSTGKKYLTDIDAMLHSKNE</sequence>